<gene>
    <name evidence="1" type="ORF">ElyMa_002012300</name>
</gene>
<reference evidence="1 2" key="1">
    <citation type="journal article" date="2021" name="Elife">
        <title>Chloroplast acquisition without the gene transfer in kleptoplastic sea slugs, Plakobranchus ocellatus.</title>
        <authorList>
            <person name="Maeda T."/>
            <person name="Takahashi S."/>
            <person name="Yoshida T."/>
            <person name="Shimamura S."/>
            <person name="Takaki Y."/>
            <person name="Nagai Y."/>
            <person name="Toyoda A."/>
            <person name="Suzuki Y."/>
            <person name="Arimoto A."/>
            <person name="Ishii H."/>
            <person name="Satoh N."/>
            <person name="Nishiyama T."/>
            <person name="Hasebe M."/>
            <person name="Maruyama T."/>
            <person name="Minagawa J."/>
            <person name="Obokata J."/>
            <person name="Shigenobu S."/>
        </authorList>
    </citation>
    <scope>NUCLEOTIDE SEQUENCE [LARGE SCALE GENOMIC DNA]</scope>
</reference>
<comment type="caution">
    <text evidence="1">The sequence shown here is derived from an EMBL/GenBank/DDBJ whole genome shotgun (WGS) entry which is preliminary data.</text>
</comment>
<accession>A0AAV4F4N4</accession>
<organism evidence="1 2">
    <name type="scientific">Elysia marginata</name>
    <dbReference type="NCBI Taxonomy" id="1093978"/>
    <lineage>
        <taxon>Eukaryota</taxon>
        <taxon>Metazoa</taxon>
        <taxon>Spiralia</taxon>
        <taxon>Lophotrochozoa</taxon>
        <taxon>Mollusca</taxon>
        <taxon>Gastropoda</taxon>
        <taxon>Heterobranchia</taxon>
        <taxon>Euthyneura</taxon>
        <taxon>Panpulmonata</taxon>
        <taxon>Sacoglossa</taxon>
        <taxon>Placobranchoidea</taxon>
        <taxon>Plakobranchidae</taxon>
        <taxon>Elysia</taxon>
    </lineage>
</organism>
<sequence>MSSNAKFDQEIKKRKATSKEVLTKNGNHIQKQERIQFGTKVKDLKAYVWSVLMYGSECWTISREIEKCLLAVEMCLPGPTLLLLYPLLLVNSAIERNGEDESIEYTRDARQILT</sequence>
<dbReference type="Proteomes" id="UP000762676">
    <property type="component" value="Unassembled WGS sequence"/>
</dbReference>
<keyword evidence="2" id="KW-1185">Reference proteome</keyword>
<name>A0AAV4F4N4_9GAST</name>
<protein>
    <submittedName>
        <fullName evidence="1">Uncharacterized protein</fullName>
    </submittedName>
</protein>
<dbReference type="EMBL" id="BMAT01004082">
    <property type="protein sequence ID" value="GFR67969.1"/>
    <property type="molecule type" value="Genomic_DNA"/>
</dbReference>
<proteinExistence type="predicted"/>
<dbReference type="AlphaFoldDB" id="A0AAV4F4N4"/>
<evidence type="ECO:0000313" key="1">
    <source>
        <dbReference type="EMBL" id="GFR67969.1"/>
    </source>
</evidence>
<evidence type="ECO:0000313" key="2">
    <source>
        <dbReference type="Proteomes" id="UP000762676"/>
    </source>
</evidence>